<evidence type="ECO:0000256" key="1">
    <source>
        <dbReference type="ARBA" id="ARBA00006432"/>
    </source>
</evidence>
<name>A0A1C2IMB4_ACITH</name>
<dbReference type="InterPro" id="IPR000873">
    <property type="entry name" value="AMP-dep_synth/lig_dom"/>
</dbReference>
<dbReference type="Proteomes" id="UP000094893">
    <property type="component" value="Unassembled WGS sequence"/>
</dbReference>
<feature type="domain" description="AMP-dependent synthetase/ligase" evidence="2">
    <location>
        <begin position="124"/>
        <end position="271"/>
    </location>
</feature>
<protein>
    <recommendedName>
        <fullName evidence="2">AMP-dependent synthetase/ligase domain-containing protein</fullName>
    </recommendedName>
</protein>
<dbReference type="EMBL" id="LWRY01000035">
    <property type="protein sequence ID" value="OCX74654.1"/>
    <property type="molecule type" value="Genomic_DNA"/>
</dbReference>
<accession>A0A1C2IMB4</accession>
<dbReference type="OrthoDB" id="1490271at2"/>
<evidence type="ECO:0000259" key="2">
    <source>
        <dbReference type="Pfam" id="PF00501"/>
    </source>
</evidence>
<evidence type="ECO:0000313" key="5">
    <source>
        <dbReference type="Proteomes" id="UP000094893"/>
    </source>
</evidence>
<dbReference type="GO" id="GO:0031956">
    <property type="term" value="F:medium-chain fatty acid-CoA ligase activity"/>
    <property type="evidence" value="ECO:0007669"/>
    <property type="project" value="TreeGrafter"/>
</dbReference>
<evidence type="ECO:0000313" key="4">
    <source>
        <dbReference type="EMBL" id="OCX76318.1"/>
    </source>
</evidence>
<dbReference type="PANTHER" id="PTHR43201">
    <property type="entry name" value="ACYL-COA SYNTHETASE"/>
    <property type="match status" value="1"/>
</dbReference>
<dbReference type="RefSeq" id="WP_024894765.1">
    <property type="nucleotide sequence ID" value="NZ_LWRY01000035.1"/>
</dbReference>
<dbReference type="InterPro" id="IPR042099">
    <property type="entry name" value="ANL_N_sf"/>
</dbReference>
<dbReference type="PANTHER" id="PTHR43201:SF8">
    <property type="entry name" value="ACYL-COA SYNTHETASE FAMILY MEMBER 3"/>
    <property type="match status" value="1"/>
</dbReference>
<proteinExistence type="inferred from homology"/>
<dbReference type="STRING" id="930.GCA_002079865_03568"/>
<reference evidence="3 5" key="1">
    <citation type="journal article" date="2016" name="Int. J. Mol. Sci.">
        <title>Comparative genomics of the extreme acidophile Acidithiobacillus thiooxidans reveals intraspecific divergence and niche adaptation.</title>
        <authorList>
            <person name="Zhang X."/>
            <person name="Feng X."/>
            <person name="Tao J."/>
            <person name="Ma L."/>
            <person name="Xiao Y."/>
            <person name="Liang Y."/>
            <person name="Liu X."/>
            <person name="Yin H."/>
        </authorList>
    </citation>
    <scope>NUCLEOTIDE SEQUENCE [LARGE SCALE GENOMIC DNA]</scope>
    <source>
        <strain evidence="4 5">A02</strain>
        <strain evidence="3">DXS-W</strain>
    </source>
</reference>
<dbReference type="AlphaFoldDB" id="A0A1C2IMB4"/>
<dbReference type="SUPFAM" id="SSF56801">
    <property type="entry name" value="Acetyl-CoA synthetase-like"/>
    <property type="match status" value="1"/>
</dbReference>
<dbReference type="Gene3D" id="3.40.50.12780">
    <property type="entry name" value="N-terminal domain of ligase-like"/>
    <property type="match status" value="1"/>
</dbReference>
<dbReference type="GO" id="GO:0006631">
    <property type="term" value="P:fatty acid metabolic process"/>
    <property type="evidence" value="ECO:0007669"/>
    <property type="project" value="TreeGrafter"/>
</dbReference>
<keyword evidence="6" id="KW-1185">Reference proteome</keyword>
<dbReference type="EMBL" id="LWSA01000027">
    <property type="protein sequence ID" value="OCX76318.1"/>
    <property type="molecule type" value="Genomic_DNA"/>
</dbReference>
<dbReference type="eggNOG" id="COG0318">
    <property type="taxonomic scope" value="Bacteria"/>
</dbReference>
<comment type="similarity">
    <text evidence="1">Belongs to the ATP-dependent AMP-binding enzyme family.</text>
</comment>
<sequence>MSGRHEFLQQLAEGLHQGFALDWHQNGNTHAWPGQSLWARAARIKTRWRRAKIIPGSRIAVSLPNSPAYLAYMLACWMGDWIFCPLPTLHPLEIQRRLQLLQPALWVHYSSDRVQEEVQDGGIHDDQDAALILWSSGSMGSGNAYRLSFAALDWQVATHLPALQLSADSLLWNTLPWAHAFAGVLELLPACMAGSVIQVEAQRARHPPRDCTHLLTVPRIARLLTPKFLHSLQGGIIGGAPIGKVLANQLQGTALRVGYGQSEAGPGITLGPPGEFQPFILGHSLVEYALRGETLHYHSPGQADARLSASGWQSIQDDQGWINSGDEVSQDRDGCLFWRGREDGGFSLANGHSIRPEAEEARLTDQYPEAESIILGAPGARHLTAVAKVPGEQVSTLRKQWQEPYLLCIPAARFWDDAPVPQGKPSRRWLYSHWPD</sequence>
<dbReference type="Pfam" id="PF00501">
    <property type="entry name" value="AMP-binding"/>
    <property type="match status" value="1"/>
</dbReference>
<dbReference type="Proteomes" id="UP000095008">
    <property type="component" value="Unassembled WGS sequence"/>
</dbReference>
<comment type="caution">
    <text evidence="3">The sequence shown here is derived from an EMBL/GenBank/DDBJ whole genome shotgun (WGS) entry which is preliminary data.</text>
</comment>
<evidence type="ECO:0000313" key="3">
    <source>
        <dbReference type="EMBL" id="OCX74654.1"/>
    </source>
</evidence>
<evidence type="ECO:0000313" key="6">
    <source>
        <dbReference type="Proteomes" id="UP000095008"/>
    </source>
</evidence>
<organism evidence="3 6">
    <name type="scientific">Acidithiobacillus thiooxidans</name>
    <name type="common">Thiobacillus thiooxidans</name>
    <dbReference type="NCBI Taxonomy" id="930"/>
    <lineage>
        <taxon>Bacteria</taxon>
        <taxon>Pseudomonadati</taxon>
        <taxon>Pseudomonadota</taxon>
        <taxon>Acidithiobacillia</taxon>
        <taxon>Acidithiobacillales</taxon>
        <taxon>Acidithiobacillaceae</taxon>
        <taxon>Acidithiobacillus</taxon>
    </lineage>
</organism>
<gene>
    <name evidence="3" type="ORF">A6M23_05660</name>
    <name evidence="4" type="ORF">A6P07_02515</name>
</gene>